<reference evidence="4" key="1">
    <citation type="submission" date="2020-10" db="EMBL/GenBank/DDBJ databases">
        <title>The Whole-Genome Sequence of Metschnikowia persimmonesis, a Novel Endophytic Yeast Species Isolated from Medicinal Plant Diospyros kaki Thumb.</title>
        <authorList>
            <person name="Rahmat E."/>
            <person name="Kang Y."/>
        </authorList>
    </citation>
    <scope>NUCLEOTIDE SEQUENCE</scope>
    <source>
        <strain evidence="4">KIOM G15050</strain>
    </source>
</reference>
<dbReference type="Gene3D" id="2.30.29.30">
    <property type="entry name" value="Pleckstrin-homology domain (PH domain)/Phosphotyrosine-binding domain (PTB)"/>
    <property type="match status" value="1"/>
</dbReference>
<dbReference type="Pfam" id="PF18469">
    <property type="entry name" value="PH_18"/>
    <property type="match status" value="1"/>
</dbReference>
<gene>
    <name evidence="4" type="ORF">HF325_003779</name>
</gene>
<evidence type="ECO:0000259" key="3">
    <source>
        <dbReference type="SMART" id="SM01287"/>
    </source>
</evidence>
<evidence type="ECO:0000256" key="2">
    <source>
        <dbReference type="SAM" id="MobiDB-lite"/>
    </source>
</evidence>
<evidence type="ECO:0000313" key="5">
    <source>
        <dbReference type="Proteomes" id="UP000649328"/>
    </source>
</evidence>
<accession>A0A8H7GQ50</accession>
<sequence>MATWIDELPSDHQEVARALLRNNPESASLLLQLGTRLAAEAKEKRRKIQLEEVVSKHVLKIKRRIPAYETIFQLTGLSFLCPARCKFKLVFHFHVGEDKIGNIALSVVDATTEIPKISIIHPLSTTELFMMIPILGNSTNLMKKDTVMIVLWFKDAVAVTEGENEPILCTLDLDVVKKQLIDAKKLPPDAEAHFLTSSTNKMALKPINDLIADFLLRQFGRFGVKLLNLLPSASPGKNSLNMNDEDVICLSKNADKHNDLVMVAAYKASKEGRLVLVADSSECIFLVFGFNQSDFLIKSTTVKAVSYSSITRSTFSMWVTVVDTDGEEVSHGFARIAQKSFQAIDDFVKRMNMNDNPLDEKHREKRADNTNEAVEEGAGIAEGEPMSTDDEEEDDIYTSAVEEQGSGSGSSSEVDEEFIVRGYGNR</sequence>
<feature type="domain" description="Histone chaperone RTT106/FACT complex subunit SPT16-like middle" evidence="3">
    <location>
        <begin position="260"/>
        <end position="358"/>
    </location>
</feature>
<dbReference type="InterPro" id="IPR040770">
    <property type="entry name" value="Rtt106_PH"/>
</dbReference>
<feature type="compositionally biased region" description="Basic and acidic residues" evidence="2">
    <location>
        <begin position="358"/>
        <end position="369"/>
    </location>
</feature>
<dbReference type="Gene3D" id="2.30.29.120">
    <property type="match status" value="1"/>
</dbReference>
<dbReference type="SMART" id="SM01287">
    <property type="entry name" value="Rtt106"/>
    <property type="match status" value="1"/>
</dbReference>
<dbReference type="AlphaFoldDB" id="A0A8H7GQ50"/>
<name>A0A8H7GQ50_9ASCO</name>
<dbReference type="InterPro" id="IPR011993">
    <property type="entry name" value="PH-like_dom_sf"/>
</dbReference>
<dbReference type="InterPro" id="IPR013719">
    <property type="entry name" value="RTT106/SPT16-like_middle_dom"/>
</dbReference>
<dbReference type="GO" id="GO:0003677">
    <property type="term" value="F:DNA binding"/>
    <property type="evidence" value="ECO:0007669"/>
    <property type="project" value="UniProtKB-KW"/>
</dbReference>
<evidence type="ECO:0000256" key="1">
    <source>
        <dbReference type="ARBA" id="ARBA00023125"/>
    </source>
</evidence>
<dbReference type="Pfam" id="PF08512">
    <property type="entry name" value="Rttp106-like_middle"/>
    <property type="match status" value="1"/>
</dbReference>
<organism evidence="4 5">
    <name type="scientific">Metschnikowia pulcherrima</name>
    <dbReference type="NCBI Taxonomy" id="27326"/>
    <lineage>
        <taxon>Eukaryota</taxon>
        <taxon>Fungi</taxon>
        <taxon>Dikarya</taxon>
        <taxon>Ascomycota</taxon>
        <taxon>Saccharomycotina</taxon>
        <taxon>Pichiomycetes</taxon>
        <taxon>Metschnikowiaceae</taxon>
        <taxon>Metschnikowia</taxon>
    </lineage>
</organism>
<proteinExistence type="predicted"/>
<feature type="region of interest" description="Disordered" evidence="2">
    <location>
        <begin position="353"/>
        <end position="426"/>
    </location>
</feature>
<dbReference type="EMBL" id="JACBPP010000005">
    <property type="protein sequence ID" value="KAF8001278.1"/>
    <property type="molecule type" value="Genomic_DNA"/>
</dbReference>
<protein>
    <recommendedName>
        <fullName evidence="3">Histone chaperone RTT106/FACT complex subunit SPT16-like middle domain-containing protein</fullName>
    </recommendedName>
</protein>
<dbReference type="SUPFAM" id="SSF50729">
    <property type="entry name" value="PH domain-like"/>
    <property type="match status" value="1"/>
</dbReference>
<dbReference type="OrthoDB" id="75754at2759"/>
<keyword evidence="1" id="KW-0238">DNA-binding</keyword>
<comment type="caution">
    <text evidence="4">The sequence shown here is derived from an EMBL/GenBank/DDBJ whole genome shotgun (WGS) entry which is preliminary data.</text>
</comment>
<keyword evidence="5" id="KW-1185">Reference proteome</keyword>
<evidence type="ECO:0000313" key="4">
    <source>
        <dbReference type="EMBL" id="KAF8001278.1"/>
    </source>
</evidence>
<feature type="compositionally biased region" description="Acidic residues" evidence="2">
    <location>
        <begin position="387"/>
        <end position="396"/>
    </location>
</feature>
<dbReference type="Proteomes" id="UP000649328">
    <property type="component" value="Unassembled WGS sequence"/>
</dbReference>